<proteinExistence type="predicted"/>
<reference evidence="2 3" key="1">
    <citation type="submission" date="2012-05" db="EMBL/GenBank/DDBJ databases">
        <authorList>
            <person name="Harkins D.M."/>
            <person name="Madupu R."/>
            <person name="Durkin A.S."/>
            <person name="Torralba M."/>
            <person name="Methe B."/>
            <person name="Sutton G.G."/>
            <person name="Nelson K.E."/>
        </authorList>
    </citation>
    <scope>NUCLEOTIDE SEQUENCE [LARGE SCALE GENOMIC DNA]</scope>
    <source>
        <strain evidence="2 3">F0489</strain>
    </source>
</reference>
<dbReference type="Pfam" id="PF19502">
    <property type="entry name" value="DUF6036"/>
    <property type="match status" value="1"/>
</dbReference>
<protein>
    <submittedName>
        <fullName evidence="2">Nucleotidyl transferase, PF09970 family</fullName>
    </submittedName>
</protein>
<feature type="domain" description="DUF6036" evidence="1">
    <location>
        <begin position="17"/>
        <end position="150"/>
    </location>
</feature>
<dbReference type="InterPro" id="IPR045792">
    <property type="entry name" value="DUF6036"/>
</dbReference>
<dbReference type="Proteomes" id="UP000002941">
    <property type="component" value="Unassembled WGS sequence"/>
</dbReference>
<accession>J0MWG1</accession>
<name>J0MWG1_9ACTO</name>
<dbReference type="RefSeq" id="WP_008732948.1">
    <property type="nucleotide sequence ID" value="NZ_AKFT01000187.1"/>
</dbReference>
<dbReference type="eggNOG" id="ENOG5032U6G">
    <property type="taxonomic scope" value="Bacteria"/>
</dbReference>
<keyword evidence="3" id="KW-1185">Reference proteome</keyword>
<keyword evidence="2" id="KW-0808">Transferase</keyword>
<evidence type="ECO:0000313" key="3">
    <source>
        <dbReference type="Proteomes" id="UP000002941"/>
    </source>
</evidence>
<sequence length="183" mass="20306">MNREDQDPLLDAAGIHQLFTELSEHLAARGQNAQLFVVGGAAMALAYDARRTTRDIDAAFEPSTVVREITAVIGRNHGLQNDWLNDAAKGFMPGNDESPRTVFASNSLLVQVPSPEYLLAMKIHSGRGQRDINDAVHLYNIAGYTDAKQVIELLERTYPARLLLPRHQYIAQNIAERAQSTVR</sequence>
<comment type="caution">
    <text evidence="2">The sequence shown here is derived from an EMBL/GenBank/DDBJ whole genome shotgun (WGS) entry which is preliminary data.</text>
</comment>
<dbReference type="EMBL" id="AKFT01000187">
    <property type="protein sequence ID" value="EJF38649.1"/>
    <property type="molecule type" value="Genomic_DNA"/>
</dbReference>
<gene>
    <name evidence="2" type="ORF">HMPREF1318_2625</name>
</gene>
<dbReference type="GO" id="GO:0016740">
    <property type="term" value="F:transferase activity"/>
    <property type="evidence" value="ECO:0007669"/>
    <property type="project" value="UniProtKB-KW"/>
</dbReference>
<organism evidence="2 3">
    <name type="scientific">Actinomyces massiliensis F0489</name>
    <dbReference type="NCBI Taxonomy" id="1125718"/>
    <lineage>
        <taxon>Bacteria</taxon>
        <taxon>Bacillati</taxon>
        <taxon>Actinomycetota</taxon>
        <taxon>Actinomycetes</taxon>
        <taxon>Actinomycetales</taxon>
        <taxon>Actinomycetaceae</taxon>
        <taxon>Actinomyces</taxon>
    </lineage>
</organism>
<dbReference type="AlphaFoldDB" id="J0MWG1"/>
<dbReference type="PATRIC" id="fig|1125718.3.peg.2423"/>
<dbReference type="OrthoDB" id="4376297at2"/>
<evidence type="ECO:0000259" key="1">
    <source>
        <dbReference type="Pfam" id="PF19502"/>
    </source>
</evidence>
<evidence type="ECO:0000313" key="2">
    <source>
        <dbReference type="EMBL" id="EJF38649.1"/>
    </source>
</evidence>